<dbReference type="RefSeq" id="WP_188953236.1">
    <property type="nucleotide sequence ID" value="NZ_BMIB01000003.1"/>
</dbReference>
<evidence type="ECO:0000313" key="1">
    <source>
        <dbReference type="EMBL" id="GGH70037.1"/>
    </source>
</evidence>
<dbReference type="AlphaFoldDB" id="A0A917IZ03"/>
<accession>A0A917IZ03</accession>
<dbReference type="Proteomes" id="UP000627292">
    <property type="component" value="Unassembled WGS sequence"/>
</dbReference>
<evidence type="ECO:0000313" key="2">
    <source>
        <dbReference type="Proteomes" id="UP000627292"/>
    </source>
</evidence>
<keyword evidence="2" id="KW-1185">Reference proteome</keyword>
<evidence type="ECO:0008006" key="3">
    <source>
        <dbReference type="Google" id="ProtNLM"/>
    </source>
</evidence>
<dbReference type="EMBL" id="BMIB01000003">
    <property type="protein sequence ID" value="GGH70037.1"/>
    <property type="molecule type" value="Genomic_DNA"/>
</dbReference>
<organism evidence="1 2">
    <name type="scientific">Filimonas zeae</name>
    <dbReference type="NCBI Taxonomy" id="1737353"/>
    <lineage>
        <taxon>Bacteria</taxon>
        <taxon>Pseudomonadati</taxon>
        <taxon>Bacteroidota</taxon>
        <taxon>Chitinophagia</taxon>
        <taxon>Chitinophagales</taxon>
        <taxon>Chitinophagaceae</taxon>
        <taxon>Filimonas</taxon>
    </lineage>
</organism>
<sequence>MIQIPDSVQQFIEAAIVVEDICLPFHYPKVDELEAFQSGYRYHGVTLENLVADKAGAWQPGWYVVAQNGMDDPFIVDFSDAAQGFPVYYAAHGTGRWDVVQISDNLAMFSSLLTALKARYTNKEETLQYLQAHTDKQNVLWQEVYDNVLNRDDTPIEPVDMTEWIWGEVVITEVGAQKMKVVHYLKDIFKLTPQEALAMVKQPEITVKHGVLLHLKRVVRQLESIGATAVFRADEVQP</sequence>
<proteinExistence type="predicted"/>
<reference evidence="1" key="1">
    <citation type="journal article" date="2014" name="Int. J. Syst. Evol. Microbiol.">
        <title>Complete genome sequence of Corynebacterium casei LMG S-19264T (=DSM 44701T), isolated from a smear-ripened cheese.</title>
        <authorList>
            <consortium name="US DOE Joint Genome Institute (JGI-PGF)"/>
            <person name="Walter F."/>
            <person name="Albersmeier A."/>
            <person name="Kalinowski J."/>
            <person name="Ruckert C."/>
        </authorList>
    </citation>
    <scope>NUCLEOTIDE SEQUENCE</scope>
    <source>
        <strain evidence="1">CGMCC 1.15290</strain>
    </source>
</reference>
<comment type="caution">
    <text evidence="1">The sequence shown here is derived from an EMBL/GenBank/DDBJ whole genome shotgun (WGS) entry which is preliminary data.</text>
</comment>
<gene>
    <name evidence="1" type="ORF">GCM10011379_27920</name>
</gene>
<reference evidence="1" key="2">
    <citation type="submission" date="2020-09" db="EMBL/GenBank/DDBJ databases">
        <authorList>
            <person name="Sun Q."/>
            <person name="Zhou Y."/>
        </authorList>
    </citation>
    <scope>NUCLEOTIDE SEQUENCE</scope>
    <source>
        <strain evidence="1">CGMCC 1.15290</strain>
    </source>
</reference>
<name>A0A917IZ03_9BACT</name>
<dbReference type="InterPro" id="IPR014719">
    <property type="entry name" value="Ribosomal_bL12_C/ClpS-like"/>
</dbReference>
<protein>
    <recommendedName>
        <fullName evidence="3">Ribosomal protein L7/L12 C-terminal domain-containing protein</fullName>
    </recommendedName>
</protein>
<dbReference type="SUPFAM" id="SSF54736">
    <property type="entry name" value="ClpS-like"/>
    <property type="match status" value="1"/>
</dbReference>